<evidence type="ECO:0000313" key="2">
    <source>
        <dbReference type="Proteomes" id="UP000077667"/>
    </source>
</evidence>
<accession>A0A1A9I9I4</accession>
<dbReference type="InterPro" id="IPR025345">
    <property type="entry name" value="DUF4249"/>
</dbReference>
<organism evidence="1 2">
    <name type="scientific">Niabella ginsenosidivorans</name>
    <dbReference type="NCBI Taxonomy" id="1176587"/>
    <lineage>
        <taxon>Bacteria</taxon>
        <taxon>Pseudomonadati</taxon>
        <taxon>Bacteroidota</taxon>
        <taxon>Chitinophagia</taxon>
        <taxon>Chitinophagales</taxon>
        <taxon>Chitinophagaceae</taxon>
        <taxon>Niabella</taxon>
    </lineage>
</organism>
<dbReference type="OrthoDB" id="1062680at2"/>
<dbReference type="STRING" id="1176587.A8C56_22415"/>
<evidence type="ECO:0000313" key="1">
    <source>
        <dbReference type="EMBL" id="ANH83372.1"/>
    </source>
</evidence>
<protein>
    <recommendedName>
        <fullName evidence="3">DUF4249 domain-containing protein</fullName>
    </recommendedName>
</protein>
<dbReference type="Pfam" id="PF14054">
    <property type="entry name" value="DUF4249"/>
    <property type="match status" value="1"/>
</dbReference>
<dbReference type="Proteomes" id="UP000077667">
    <property type="component" value="Chromosome"/>
</dbReference>
<sequence>MKLRYYLWLIVLLSCKDRYYPDIASTGTGYLVVEGVLNAGEGPTTITLSRTMPLNKSSQPVYESGATVSVEGSDNSTKALIMTSPGVYYNDELGLSPDVQYRVRIQTTDGKEYLSDFVKVKTTPPIDDIGWKQTNDGDVQVYVNTHDPANNTIYYKWDFDETWEIHSAYQSSLIYDPASSEADPYGVRPRIFPQEDVYRCWKYGHSTNILIASSAKLTSDVIYQSTIKSIPAGDEQLSVLYSVLVRQYALDKAAYEFYDLMKKNTESLGTIFDPMPSELRGNIHNTTNPNDIVIGFIAASTVTQKRAFVTSPPGWRFNMYCNTIFIPENRDSTAFYFKGAYIPINNNSRETPPAQGYDASTPFCVDCTTRGGQNQKPSYWP</sequence>
<evidence type="ECO:0008006" key="3">
    <source>
        <dbReference type="Google" id="ProtNLM"/>
    </source>
</evidence>
<reference evidence="1 2" key="1">
    <citation type="submission" date="2016-05" db="EMBL/GenBank/DDBJ databases">
        <title>Niabella ginsenosidivorans BS26 whole genome sequencing.</title>
        <authorList>
            <person name="Im W.T."/>
            <person name="Siddiqi M.Z."/>
        </authorList>
    </citation>
    <scope>NUCLEOTIDE SEQUENCE [LARGE SCALE GENOMIC DNA]</scope>
    <source>
        <strain evidence="1 2">BS26</strain>
    </source>
</reference>
<dbReference type="RefSeq" id="WP_067760875.1">
    <property type="nucleotide sequence ID" value="NZ_CP015772.1"/>
</dbReference>
<dbReference type="PROSITE" id="PS51257">
    <property type="entry name" value="PROKAR_LIPOPROTEIN"/>
    <property type="match status" value="1"/>
</dbReference>
<dbReference type="AlphaFoldDB" id="A0A1A9I9I4"/>
<name>A0A1A9I9I4_9BACT</name>
<proteinExistence type="predicted"/>
<dbReference type="EMBL" id="CP015772">
    <property type="protein sequence ID" value="ANH83372.1"/>
    <property type="molecule type" value="Genomic_DNA"/>
</dbReference>
<dbReference type="KEGG" id="nia:A8C56_22415"/>
<keyword evidence="2" id="KW-1185">Reference proteome</keyword>
<gene>
    <name evidence="1" type="ORF">A8C56_22415</name>
</gene>